<evidence type="ECO:0000256" key="1">
    <source>
        <dbReference type="SAM" id="MobiDB-lite"/>
    </source>
</evidence>
<protein>
    <submittedName>
        <fullName evidence="3">Uncharacterized protein</fullName>
    </submittedName>
</protein>
<sequence length="139" mass="15629">GERWALLALHLGLLNAYPVAEAPSIPSPAFTLIRVATAMQGVIRPDGPDNDMVREGLLSERRESKGAHEYKEEHTNAEGGRMRIKEPCVPRLMKVQESRLLDDSKNACRPTDDYFYCMSLRTMLMDSDHTEHFGDLSLA</sequence>
<dbReference type="EMBL" id="CAAALY010011329">
    <property type="protein sequence ID" value="VEL11273.1"/>
    <property type="molecule type" value="Genomic_DNA"/>
</dbReference>
<accession>A0A448WGK7</accession>
<name>A0A448WGK7_9PLAT</name>
<organism evidence="3 4">
    <name type="scientific">Protopolystoma xenopodis</name>
    <dbReference type="NCBI Taxonomy" id="117903"/>
    <lineage>
        <taxon>Eukaryota</taxon>
        <taxon>Metazoa</taxon>
        <taxon>Spiralia</taxon>
        <taxon>Lophotrochozoa</taxon>
        <taxon>Platyhelminthes</taxon>
        <taxon>Monogenea</taxon>
        <taxon>Polyopisthocotylea</taxon>
        <taxon>Polystomatidea</taxon>
        <taxon>Polystomatidae</taxon>
        <taxon>Protopolystoma</taxon>
    </lineage>
</organism>
<feature type="region of interest" description="Disordered" evidence="1">
    <location>
        <begin position="60"/>
        <end position="83"/>
    </location>
</feature>
<dbReference type="AlphaFoldDB" id="A0A448WGK7"/>
<feature type="chain" id="PRO_5019159327" evidence="2">
    <location>
        <begin position="23"/>
        <end position="139"/>
    </location>
</feature>
<gene>
    <name evidence="3" type="ORF">PXEA_LOCUS4713</name>
</gene>
<evidence type="ECO:0000313" key="3">
    <source>
        <dbReference type="EMBL" id="VEL11273.1"/>
    </source>
</evidence>
<reference evidence="3" key="1">
    <citation type="submission" date="2018-11" db="EMBL/GenBank/DDBJ databases">
        <authorList>
            <consortium name="Pathogen Informatics"/>
        </authorList>
    </citation>
    <scope>NUCLEOTIDE SEQUENCE</scope>
</reference>
<proteinExistence type="predicted"/>
<feature type="non-terminal residue" evidence="3">
    <location>
        <position position="1"/>
    </location>
</feature>
<dbReference type="Proteomes" id="UP000784294">
    <property type="component" value="Unassembled WGS sequence"/>
</dbReference>
<evidence type="ECO:0000313" key="4">
    <source>
        <dbReference type="Proteomes" id="UP000784294"/>
    </source>
</evidence>
<keyword evidence="2" id="KW-0732">Signal</keyword>
<keyword evidence="4" id="KW-1185">Reference proteome</keyword>
<feature type="signal peptide" evidence="2">
    <location>
        <begin position="1"/>
        <end position="22"/>
    </location>
</feature>
<comment type="caution">
    <text evidence="3">The sequence shown here is derived from an EMBL/GenBank/DDBJ whole genome shotgun (WGS) entry which is preliminary data.</text>
</comment>
<evidence type="ECO:0000256" key="2">
    <source>
        <dbReference type="SAM" id="SignalP"/>
    </source>
</evidence>